<evidence type="ECO:0000256" key="1">
    <source>
        <dbReference type="SAM" id="Phobius"/>
    </source>
</evidence>
<protein>
    <submittedName>
        <fullName evidence="2">Uncharacterized protein</fullName>
    </submittedName>
</protein>
<organism evidence="2 3">
    <name type="scientific">Paraburkholderia hiiakae</name>
    <dbReference type="NCBI Taxonomy" id="1081782"/>
    <lineage>
        <taxon>Bacteria</taxon>
        <taxon>Pseudomonadati</taxon>
        <taxon>Pseudomonadota</taxon>
        <taxon>Betaproteobacteria</taxon>
        <taxon>Burkholderiales</taxon>
        <taxon>Burkholderiaceae</taxon>
        <taxon>Paraburkholderia</taxon>
    </lineage>
</organism>
<name>A0ABM8NUQ4_9BURK</name>
<keyword evidence="1" id="KW-1133">Transmembrane helix</keyword>
<feature type="transmembrane region" description="Helical" evidence="1">
    <location>
        <begin position="22"/>
        <end position="41"/>
    </location>
</feature>
<keyword evidence="3" id="KW-1185">Reference proteome</keyword>
<evidence type="ECO:0000313" key="3">
    <source>
        <dbReference type="Proteomes" id="UP000656319"/>
    </source>
</evidence>
<evidence type="ECO:0000313" key="2">
    <source>
        <dbReference type="EMBL" id="CAD6544229.1"/>
    </source>
</evidence>
<gene>
    <name evidence="2" type="ORF">LMG27952_04148</name>
</gene>
<comment type="caution">
    <text evidence="2">The sequence shown here is derived from an EMBL/GenBank/DDBJ whole genome shotgun (WGS) entry which is preliminary data.</text>
</comment>
<proteinExistence type="predicted"/>
<dbReference type="EMBL" id="CAJHCQ010000010">
    <property type="protein sequence ID" value="CAD6544229.1"/>
    <property type="molecule type" value="Genomic_DNA"/>
</dbReference>
<accession>A0ABM8NUQ4</accession>
<dbReference type="Proteomes" id="UP000656319">
    <property type="component" value="Unassembled WGS sequence"/>
</dbReference>
<keyword evidence="1" id="KW-0812">Transmembrane</keyword>
<sequence length="93" mass="10109">MSSQNVTEPIKPVTPRDLEMRGLWGGLGTLFALFGSVHVLGERRVFPSYHEISIFPSNYTISKIAGCGRAPRPPLNLSAFPVPVNSQSSTPAR</sequence>
<reference evidence="2 3" key="1">
    <citation type="submission" date="2020-10" db="EMBL/GenBank/DDBJ databases">
        <authorList>
            <person name="Peeters C."/>
        </authorList>
    </citation>
    <scope>NUCLEOTIDE SEQUENCE [LARGE SCALE GENOMIC DNA]</scope>
    <source>
        <strain evidence="2 3">LMG 27952</strain>
    </source>
</reference>
<keyword evidence="1" id="KW-0472">Membrane</keyword>